<protein>
    <submittedName>
        <fullName evidence="3">GGDEF domain-containing protein</fullName>
    </submittedName>
</protein>
<name>A0ABS3W7G9_9BACL</name>
<dbReference type="InterPro" id="IPR029787">
    <property type="entry name" value="Nucleotide_cyclase"/>
</dbReference>
<evidence type="ECO:0000256" key="1">
    <source>
        <dbReference type="SAM" id="MobiDB-lite"/>
    </source>
</evidence>
<sequence>MDEIGYGLLDRTMIHRLTEQWHYGGIGVIVVQLHGGPSASVYEALTGWMNEQRRLVWRYRMENDFFYFLQRGKSDEQLDKLVGRALAGLRERLGRAFSRETLQAPSTERALAGFAIGHALAYPSGIGRSAEATIYYAVKEAQHAVMRQQIREEAAAAVFEPAAAAEAEAYAESPNASARESGKPAAERARAGGPSPFPIGELAKSIPTFHPNALVSDLARMFEANPHVQGAVIAVEGRPLGLVMKENMNQLLAGQFGLPLYWNRPIAKIMDEEALVVDGSWPVEQVAQMAMARDMSRLYHVVIITQGDKLIGAASVRSILECLTQLRTEEALTANPLTGLPGNAPIQREIQRRIDGRRPLAIVYADLDYFKWFNDCFGFSQGDELIRFLGSVLQQAALTAGGRDDFIGHIGGDDFILLSECSDPERLCRLMIDRFNGGVGAYGGGDAPAVTDRSGHPVAQQGVTLSLSLLLWDGEQPVTAAAVSQAAARLKKRAKSISGSACVSGSVYEEKHLGEGKT</sequence>
<dbReference type="Gene3D" id="3.30.70.270">
    <property type="match status" value="1"/>
</dbReference>
<dbReference type="InterPro" id="IPR043128">
    <property type="entry name" value="Rev_trsase/Diguanyl_cyclase"/>
</dbReference>
<dbReference type="Gene3D" id="3.10.580.10">
    <property type="entry name" value="CBS-domain"/>
    <property type="match status" value="1"/>
</dbReference>
<feature type="compositionally biased region" description="Basic and acidic residues" evidence="1">
    <location>
        <begin position="180"/>
        <end position="190"/>
    </location>
</feature>
<organism evidence="3 4">
    <name type="scientific">Paenibacillus artemisiicola</name>
    <dbReference type="NCBI Taxonomy" id="1172618"/>
    <lineage>
        <taxon>Bacteria</taxon>
        <taxon>Bacillati</taxon>
        <taxon>Bacillota</taxon>
        <taxon>Bacilli</taxon>
        <taxon>Bacillales</taxon>
        <taxon>Paenibacillaceae</taxon>
        <taxon>Paenibacillus</taxon>
    </lineage>
</organism>
<dbReference type="SMART" id="SM00267">
    <property type="entry name" value="GGDEF"/>
    <property type="match status" value="1"/>
</dbReference>
<dbReference type="PROSITE" id="PS50887">
    <property type="entry name" value="GGDEF"/>
    <property type="match status" value="1"/>
</dbReference>
<dbReference type="Proteomes" id="UP000670947">
    <property type="component" value="Unassembled WGS sequence"/>
</dbReference>
<dbReference type="EMBL" id="JAGGDJ010000004">
    <property type="protein sequence ID" value="MBO7744257.1"/>
    <property type="molecule type" value="Genomic_DNA"/>
</dbReference>
<dbReference type="RefSeq" id="WP_208847219.1">
    <property type="nucleotide sequence ID" value="NZ_JAGGDJ010000004.1"/>
</dbReference>
<dbReference type="Pfam" id="PF00990">
    <property type="entry name" value="GGDEF"/>
    <property type="match status" value="1"/>
</dbReference>
<gene>
    <name evidence="3" type="ORF">I8J29_08635</name>
</gene>
<keyword evidence="4" id="KW-1185">Reference proteome</keyword>
<dbReference type="CDD" id="cd01949">
    <property type="entry name" value="GGDEF"/>
    <property type="match status" value="1"/>
</dbReference>
<dbReference type="Pfam" id="PF00571">
    <property type="entry name" value="CBS"/>
    <property type="match status" value="1"/>
</dbReference>
<dbReference type="InterPro" id="IPR046342">
    <property type="entry name" value="CBS_dom_sf"/>
</dbReference>
<dbReference type="InterPro" id="IPR000644">
    <property type="entry name" value="CBS_dom"/>
</dbReference>
<dbReference type="PANTHER" id="PTHR45138">
    <property type="entry name" value="REGULATORY COMPONENTS OF SENSORY TRANSDUCTION SYSTEM"/>
    <property type="match status" value="1"/>
</dbReference>
<dbReference type="NCBIfam" id="TIGR00254">
    <property type="entry name" value="GGDEF"/>
    <property type="match status" value="1"/>
</dbReference>
<dbReference type="InterPro" id="IPR050469">
    <property type="entry name" value="Diguanylate_Cyclase"/>
</dbReference>
<dbReference type="InterPro" id="IPR000160">
    <property type="entry name" value="GGDEF_dom"/>
</dbReference>
<accession>A0ABS3W7G9</accession>
<evidence type="ECO:0000313" key="4">
    <source>
        <dbReference type="Proteomes" id="UP000670947"/>
    </source>
</evidence>
<proteinExistence type="predicted"/>
<evidence type="ECO:0000313" key="3">
    <source>
        <dbReference type="EMBL" id="MBO7744257.1"/>
    </source>
</evidence>
<dbReference type="SUPFAM" id="SSF55073">
    <property type="entry name" value="Nucleotide cyclase"/>
    <property type="match status" value="1"/>
</dbReference>
<feature type="domain" description="GGDEF" evidence="2">
    <location>
        <begin position="358"/>
        <end position="507"/>
    </location>
</feature>
<reference evidence="3 4" key="1">
    <citation type="submission" date="2021-03" db="EMBL/GenBank/DDBJ databases">
        <title>Paenibacillus artemisicola MWE-103 whole genome sequence.</title>
        <authorList>
            <person name="Ham Y.J."/>
        </authorList>
    </citation>
    <scope>NUCLEOTIDE SEQUENCE [LARGE SCALE GENOMIC DNA]</scope>
    <source>
        <strain evidence="3 4">MWE-103</strain>
    </source>
</reference>
<dbReference type="PANTHER" id="PTHR45138:SF25">
    <property type="entry name" value="GGDEF DOMAIN PROTEIN"/>
    <property type="match status" value="1"/>
</dbReference>
<comment type="caution">
    <text evidence="3">The sequence shown here is derived from an EMBL/GenBank/DDBJ whole genome shotgun (WGS) entry which is preliminary data.</text>
</comment>
<evidence type="ECO:0000259" key="2">
    <source>
        <dbReference type="PROSITE" id="PS50887"/>
    </source>
</evidence>
<dbReference type="SUPFAM" id="SSF54631">
    <property type="entry name" value="CBS-domain pair"/>
    <property type="match status" value="1"/>
</dbReference>
<feature type="region of interest" description="Disordered" evidence="1">
    <location>
        <begin position="170"/>
        <end position="194"/>
    </location>
</feature>